<sequence length="60" mass="6915">MEDAVKKLLNLQPALQPTRQATPAPRPLQELFLRMARLAEHPGDEAWFELRGDKQSYKGR</sequence>
<reference evidence="1" key="1">
    <citation type="submission" date="2019-03" db="EMBL/GenBank/DDBJ databases">
        <title>WGS assembly of Setaria viridis.</title>
        <authorList>
            <person name="Huang P."/>
            <person name="Jenkins J."/>
            <person name="Grimwood J."/>
            <person name="Barry K."/>
            <person name="Healey A."/>
            <person name="Mamidi S."/>
            <person name="Sreedasyam A."/>
            <person name="Shu S."/>
            <person name="Feldman M."/>
            <person name="Wu J."/>
            <person name="Yu Y."/>
            <person name="Chen C."/>
            <person name="Johnson J."/>
            <person name="Rokhsar D."/>
            <person name="Baxter I."/>
            <person name="Schmutz J."/>
            <person name="Brutnell T."/>
            <person name="Kellogg E."/>
        </authorList>
    </citation>
    <scope>NUCLEOTIDE SEQUENCE [LARGE SCALE GENOMIC DNA]</scope>
</reference>
<dbReference type="AlphaFoldDB" id="A0A4U6VFU4"/>
<proteinExistence type="predicted"/>
<accession>A0A4U6VFU4</accession>
<name>A0A4U6VFU4_SETVI</name>
<dbReference type="Gramene" id="TKW26169">
    <property type="protein sequence ID" value="TKW26169"/>
    <property type="gene ID" value="SEVIR_3G168800v2"/>
</dbReference>
<evidence type="ECO:0000313" key="1">
    <source>
        <dbReference type="EMBL" id="TKW26169.1"/>
    </source>
</evidence>
<keyword evidence="2" id="KW-1185">Reference proteome</keyword>
<evidence type="ECO:0000313" key="2">
    <source>
        <dbReference type="Proteomes" id="UP000298652"/>
    </source>
</evidence>
<protein>
    <submittedName>
        <fullName evidence="1">Uncharacterized protein</fullName>
    </submittedName>
</protein>
<gene>
    <name evidence="1" type="ORF">SEVIR_3G168800v2</name>
</gene>
<dbReference type="EMBL" id="CM016554">
    <property type="protein sequence ID" value="TKW26169.1"/>
    <property type="molecule type" value="Genomic_DNA"/>
</dbReference>
<dbReference type="Proteomes" id="UP000298652">
    <property type="component" value="Chromosome 3"/>
</dbReference>
<organism evidence="1 2">
    <name type="scientific">Setaria viridis</name>
    <name type="common">Green bristlegrass</name>
    <name type="synonym">Setaria italica subsp. viridis</name>
    <dbReference type="NCBI Taxonomy" id="4556"/>
    <lineage>
        <taxon>Eukaryota</taxon>
        <taxon>Viridiplantae</taxon>
        <taxon>Streptophyta</taxon>
        <taxon>Embryophyta</taxon>
        <taxon>Tracheophyta</taxon>
        <taxon>Spermatophyta</taxon>
        <taxon>Magnoliopsida</taxon>
        <taxon>Liliopsida</taxon>
        <taxon>Poales</taxon>
        <taxon>Poaceae</taxon>
        <taxon>PACMAD clade</taxon>
        <taxon>Panicoideae</taxon>
        <taxon>Panicodae</taxon>
        <taxon>Paniceae</taxon>
        <taxon>Cenchrinae</taxon>
        <taxon>Setaria</taxon>
    </lineage>
</organism>